<evidence type="ECO:0000256" key="1">
    <source>
        <dbReference type="ARBA" id="ARBA00022679"/>
    </source>
</evidence>
<dbReference type="PANTHER" id="PTHR44329:SF288">
    <property type="entry name" value="MITOGEN-ACTIVATED PROTEIN KINASE KINASE KINASE 20"/>
    <property type="match status" value="1"/>
</dbReference>
<keyword evidence="4" id="KW-0067">ATP-binding</keyword>
<dbReference type="SUPFAM" id="SSF56112">
    <property type="entry name" value="Protein kinase-like (PK-like)"/>
    <property type="match status" value="1"/>
</dbReference>
<dbReference type="Pfam" id="PF00069">
    <property type="entry name" value="Pkinase"/>
    <property type="match status" value="1"/>
</dbReference>
<dbReference type="InterPro" id="IPR051681">
    <property type="entry name" value="Ser/Thr_Kinases-Pseudokinases"/>
</dbReference>
<proteinExistence type="predicted"/>
<keyword evidence="2" id="KW-0547">Nucleotide-binding</keyword>
<sequence>MAGQNNHAEQHLEGAKTAQIFKHINLAIAENPDSPTNIHFIPEAETLLISKSKLAETIRSKLDRSVPPSALRRLGLKLAVKYNILPSKFYLVGVKTLQNEAVSQGSFADVYKGQYGDQYVALKLLRNRVRDGQLKSDKEKQQGNIMVDEASNVLLTDFGISLLSQANHGNYGFSSDGGAWQYRAPELIDPEECGFDPDKTQPTAESDVYAFACVCIEIYTDRTPYSDNANFVSTYGFAKKVVYGKRPDRPSTPDGKQMPDTMWQLVNRCWDRETSKRPSSSSLSDSMAAIVAGKEPEFLRSVPAPVSTAQVEELQKGPIASGRPRTASEDRSCCIIA</sequence>
<evidence type="ECO:0000259" key="5">
    <source>
        <dbReference type="PROSITE" id="PS50011"/>
    </source>
</evidence>
<protein>
    <recommendedName>
        <fullName evidence="5">Protein kinase domain-containing protein</fullName>
    </recommendedName>
</protein>
<dbReference type="PROSITE" id="PS50011">
    <property type="entry name" value="PROTEIN_KINASE_DOM"/>
    <property type="match status" value="1"/>
</dbReference>
<dbReference type="InterPro" id="IPR000719">
    <property type="entry name" value="Prot_kinase_dom"/>
</dbReference>
<evidence type="ECO:0000313" key="6">
    <source>
        <dbReference type="EMBL" id="THH29180.1"/>
    </source>
</evidence>
<dbReference type="GO" id="GO:0005524">
    <property type="term" value="F:ATP binding"/>
    <property type="evidence" value="ECO:0007669"/>
    <property type="project" value="UniProtKB-KW"/>
</dbReference>
<comment type="caution">
    <text evidence="6">The sequence shown here is derived from an EMBL/GenBank/DDBJ whole genome shotgun (WGS) entry which is preliminary data.</text>
</comment>
<dbReference type="EMBL" id="SGPM01000136">
    <property type="protein sequence ID" value="THH29180.1"/>
    <property type="molecule type" value="Genomic_DNA"/>
</dbReference>
<dbReference type="Proteomes" id="UP000308730">
    <property type="component" value="Unassembled WGS sequence"/>
</dbReference>
<accession>A0A4S4N0I0</accession>
<reference evidence="6 7" key="1">
    <citation type="submission" date="2019-02" db="EMBL/GenBank/DDBJ databases">
        <title>Genome sequencing of the rare red list fungi Antrodiella citrinella (Flaviporus citrinellus).</title>
        <authorList>
            <person name="Buettner E."/>
            <person name="Kellner H."/>
        </authorList>
    </citation>
    <scope>NUCLEOTIDE SEQUENCE [LARGE SCALE GENOMIC DNA]</scope>
    <source>
        <strain evidence="6 7">DSM 108506</strain>
    </source>
</reference>
<feature type="domain" description="Protein kinase" evidence="5">
    <location>
        <begin position="1"/>
        <end position="298"/>
    </location>
</feature>
<keyword evidence="3" id="KW-0418">Kinase</keyword>
<evidence type="ECO:0000256" key="4">
    <source>
        <dbReference type="ARBA" id="ARBA00022840"/>
    </source>
</evidence>
<evidence type="ECO:0000256" key="2">
    <source>
        <dbReference type="ARBA" id="ARBA00022741"/>
    </source>
</evidence>
<dbReference type="Gene3D" id="1.10.510.10">
    <property type="entry name" value="Transferase(Phosphotransferase) domain 1"/>
    <property type="match status" value="1"/>
</dbReference>
<gene>
    <name evidence="6" type="ORF">EUX98_g5004</name>
</gene>
<evidence type="ECO:0000313" key="7">
    <source>
        <dbReference type="Proteomes" id="UP000308730"/>
    </source>
</evidence>
<keyword evidence="7" id="KW-1185">Reference proteome</keyword>
<keyword evidence="1" id="KW-0808">Transferase</keyword>
<dbReference type="InterPro" id="IPR011009">
    <property type="entry name" value="Kinase-like_dom_sf"/>
</dbReference>
<dbReference type="GO" id="GO:0004674">
    <property type="term" value="F:protein serine/threonine kinase activity"/>
    <property type="evidence" value="ECO:0007669"/>
    <property type="project" value="TreeGrafter"/>
</dbReference>
<name>A0A4S4N0I0_9APHY</name>
<evidence type="ECO:0000256" key="3">
    <source>
        <dbReference type="ARBA" id="ARBA00022777"/>
    </source>
</evidence>
<dbReference type="PANTHER" id="PTHR44329">
    <property type="entry name" value="SERINE/THREONINE-PROTEIN KINASE TNNI3K-RELATED"/>
    <property type="match status" value="1"/>
</dbReference>
<dbReference type="AlphaFoldDB" id="A0A4S4N0I0"/>
<organism evidence="6 7">
    <name type="scientific">Antrodiella citrinella</name>
    <dbReference type="NCBI Taxonomy" id="2447956"/>
    <lineage>
        <taxon>Eukaryota</taxon>
        <taxon>Fungi</taxon>
        <taxon>Dikarya</taxon>
        <taxon>Basidiomycota</taxon>
        <taxon>Agaricomycotina</taxon>
        <taxon>Agaricomycetes</taxon>
        <taxon>Polyporales</taxon>
        <taxon>Steccherinaceae</taxon>
        <taxon>Antrodiella</taxon>
    </lineage>
</organism>
<dbReference type="OrthoDB" id="4062651at2759"/>